<dbReference type="Proteomes" id="UP000314294">
    <property type="component" value="Unassembled WGS sequence"/>
</dbReference>
<dbReference type="AlphaFoldDB" id="A0A4Z2E2K9"/>
<evidence type="ECO:0000313" key="1">
    <source>
        <dbReference type="EMBL" id="TNN22978.1"/>
    </source>
</evidence>
<dbReference type="EMBL" id="SRLO01020268">
    <property type="protein sequence ID" value="TNN22978.1"/>
    <property type="molecule type" value="Genomic_DNA"/>
</dbReference>
<protein>
    <submittedName>
        <fullName evidence="1">Uncharacterized protein</fullName>
    </submittedName>
</protein>
<organism evidence="1 2">
    <name type="scientific">Liparis tanakae</name>
    <name type="common">Tanaka's snailfish</name>
    <dbReference type="NCBI Taxonomy" id="230148"/>
    <lineage>
        <taxon>Eukaryota</taxon>
        <taxon>Metazoa</taxon>
        <taxon>Chordata</taxon>
        <taxon>Craniata</taxon>
        <taxon>Vertebrata</taxon>
        <taxon>Euteleostomi</taxon>
        <taxon>Actinopterygii</taxon>
        <taxon>Neopterygii</taxon>
        <taxon>Teleostei</taxon>
        <taxon>Neoteleostei</taxon>
        <taxon>Acanthomorphata</taxon>
        <taxon>Eupercaria</taxon>
        <taxon>Perciformes</taxon>
        <taxon>Cottioidei</taxon>
        <taxon>Cottales</taxon>
        <taxon>Liparidae</taxon>
        <taxon>Liparis</taxon>
    </lineage>
</organism>
<comment type="caution">
    <text evidence="1">The sequence shown here is derived from an EMBL/GenBank/DDBJ whole genome shotgun (WGS) entry which is preliminary data.</text>
</comment>
<name>A0A4Z2E2K9_9TELE</name>
<proteinExistence type="predicted"/>
<evidence type="ECO:0000313" key="2">
    <source>
        <dbReference type="Proteomes" id="UP000314294"/>
    </source>
</evidence>
<sequence>MIISSGSSPGPGVSAPEALEEEQLVVSHGKRPVAAVHFLLPPLGVLLRRPSVGSRGRQVGDGPFEDGDRTLVSAHTCRPAVKM</sequence>
<keyword evidence="2" id="KW-1185">Reference proteome</keyword>
<accession>A0A4Z2E2K9</accession>
<gene>
    <name evidence="1" type="ORF">EYF80_066906</name>
</gene>
<reference evidence="1 2" key="1">
    <citation type="submission" date="2019-03" db="EMBL/GenBank/DDBJ databases">
        <title>First draft genome of Liparis tanakae, snailfish: a comprehensive survey of snailfish specific genes.</title>
        <authorList>
            <person name="Kim W."/>
            <person name="Song I."/>
            <person name="Jeong J.-H."/>
            <person name="Kim D."/>
            <person name="Kim S."/>
            <person name="Ryu S."/>
            <person name="Song J.Y."/>
            <person name="Lee S.K."/>
        </authorList>
    </citation>
    <scope>NUCLEOTIDE SEQUENCE [LARGE SCALE GENOMIC DNA]</scope>
    <source>
        <tissue evidence="1">Muscle</tissue>
    </source>
</reference>